<keyword evidence="4" id="KW-0597">Phosphoprotein</keyword>
<dbReference type="CDD" id="cd00082">
    <property type="entry name" value="HisKA"/>
    <property type="match status" value="1"/>
</dbReference>
<dbReference type="SUPFAM" id="SSF55874">
    <property type="entry name" value="ATPase domain of HSP90 chaperone/DNA topoisomerase II/histidine kinase"/>
    <property type="match status" value="1"/>
</dbReference>
<reference evidence="15" key="2">
    <citation type="journal article" date="2023" name="Pathogens">
        <title>Pathological Features and Genomic Characterization of an Actinobacillus equuli subsp. equuli Bearing Unique Virulence-Associated Genes from an Adult Horse with Pleuropneumonia.</title>
        <authorList>
            <person name="Kamali M."/>
            <person name="Carossino M."/>
            <person name="Del Piero F."/>
            <person name="Peak L."/>
            <person name="Mitchell M.S."/>
            <person name="Willette J."/>
            <person name="Baker R."/>
            <person name="Li F."/>
            <person name="Kenez A."/>
            <person name="Balasuriya U.B.R."/>
            <person name="Go Y.Y."/>
        </authorList>
    </citation>
    <scope>NUCLEOTIDE SEQUENCE</scope>
    <source>
        <strain evidence="15">4524</strain>
    </source>
</reference>
<dbReference type="InterPro" id="IPR036097">
    <property type="entry name" value="HisK_dim/P_sf"/>
</dbReference>
<comment type="subcellular location">
    <subcellularLocation>
        <location evidence="2">Membrane</location>
        <topology evidence="2">Multi-pass membrane protein</topology>
    </subcellularLocation>
</comment>
<keyword evidence="12 13" id="KW-0472">Membrane</keyword>
<evidence type="ECO:0000256" key="3">
    <source>
        <dbReference type="ARBA" id="ARBA00012438"/>
    </source>
</evidence>
<evidence type="ECO:0000256" key="6">
    <source>
        <dbReference type="ARBA" id="ARBA00022692"/>
    </source>
</evidence>
<feature type="transmembrane region" description="Helical" evidence="13">
    <location>
        <begin position="169"/>
        <end position="186"/>
    </location>
</feature>
<comment type="caution">
    <text evidence="15">The sequence shown here is derived from an EMBL/GenBank/DDBJ whole genome shotgun (WGS) entry which is preliminary data.</text>
</comment>
<dbReference type="Gene3D" id="3.30.565.10">
    <property type="entry name" value="Histidine kinase-like ATPase, C-terminal domain"/>
    <property type="match status" value="1"/>
</dbReference>
<keyword evidence="16" id="KW-1185">Reference proteome</keyword>
<protein>
    <recommendedName>
        <fullName evidence="3">histidine kinase</fullName>
        <ecNumber evidence="3">2.7.13.3</ecNumber>
    </recommendedName>
</protein>
<name>A0A9X4G8U0_ACTEU</name>
<dbReference type="Pfam" id="PF02518">
    <property type="entry name" value="HATPase_c"/>
    <property type="match status" value="1"/>
</dbReference>
<organism evidence="15 16">
    <name type="scientific">Actinobacillus equuli subsp. equuli</name>
    <dbReference type="NCBI Taxonomy" id="202947"/>
    <lineage>
        <taxon>Bacteria</taxon>
        <taxon>Pseudomonadati</taxon>
        <taxon>Pseudomonadota</taxon>
        <taxon>Gammaproteobacteria</taxon>
        <taxon>Pasteurellales</taxon>
        <taxon>Pasteurellaceae</taxon>
        <taxon>Actinobacillus</taxon>
    </lineage>
</organism>
<dbReference type="GO" id="GO:0000155">
    <property type="term" value="F:phosphorelay sensor kinase activity"/>
    <property type="evidence" value="ECO:0007669"/>
    <property type="project" value="InterPro"/>
</dbReference>
<evidence type="ECO:0000259" key="14">
    <source>
        <dbReference type="PROSITE" id="PS50109"/>
    </source>
</evidence>
<keyword evidence="8" id="KW-0418">Kinase</keyword>
<evidence type="ECO:0000256" key="2">
    <source>
        <dbReference type="ARBA" id="ARBA00004141"/>
    </source>
</evidence>
<keyword evidence="9 15" id="KW-0067">ATP-binding</keyword>
<dbReference type="Gene3D" id="1.10.287.130">
    <property type="match status" value="1"/>
</dbReference>
<dbReference type="RefSeq" id="WP_275218511.1">
    <property type="nucleotide sequence ID" value="NZ_JAPHVQ010000016.1"/>
</dbReference>
<dbReference type="Pfam" id="PF00512">
    <property type="entry name" value="HisKA"/>
    <property type="match status" value="1"/>
</dbReference>
<dbReference type="EMBL" id="JAPHVQ010000016">
    <property type="protein sequence ID" value="MDE8035719.1"/>
    <property type="molecule type" value="Genomic_DNA"/>
</dbReference>
<dbReference type="AlphaFoldDB" id="A0A9X4G8U0"/>
<feature type="domain" description="Histidine kinase" evidence="14">
    <location>
        <begin position="247"/>
        <end position="459"/>
    </location>
</feature>
<evidence type="ECO:0000256" key="11">
    <source>
        <dbReference type="ARBA" id="ARBA00023012"/>
    </source>
</evidence>
<keyword evidence="10 13" id="KW-1133">Transmembrane helix</keyword>
<dbReference type="Proteomes" id="UP001142444">
    <property type="component" value="Unassembled WGS sequence"/>
</dbReference>
<sequence length="459" mass="52851">MANALKTRSLKYRLLVALSGISLLIWLISAMIEWRVLHKEINELFDSQQIFFAERLASSNIAEGFHTVQNKGGFYQADVDDDALAFAIFTDKGEQIINDGRDGQFFTFTPLEGFQNIQLTEADDEVDDEQDIDIWRIYWLKDNDVYIAVGQEIDYRNDLINKTIISQSWSWLFGFPMTILAILWIIHREFISLKRLENDVAQRKPDELKAISTAQLPSEIIPLVNNLNHYFERTQTMFNRERRFTSDAAHELRSPLAGLRIQTEIAQMTLDDPIEHGKALQNMTNSIDRIAQLIEQLLTLSRLENLTELEQLEPIDWRKLIENNVSQLYQQAENKRSEIIVDLQNEPTEQLGKMLLLNLVLRNLIDNAINYTPEQSLIKITLSTDRLVVEDNGNGVSDEDLAKLGQPFYRPVDRPVQSSQDEKGSGLGISIIKRIVELHRFELKLSRSQMGGLKAEIFF</sequence>
<dbReference type="GO" id="GO:0005886">
    <property type="term" value="C:plasma membrane"/>
    <property type="evidence" value="ECO:0007669"/>
    <property type="project" value="TreeGrafter"/>
</dbReference>
<proteinExistence type="predicted"/>
<keyword evidence="6 13" id="KW-0812">Transmembrane</keyword>
<evidence type="ECO:0000256" key="1">
    <source>
        <dbReference type="ARBA" id="ARBA00000085"/>
    </source>
</evidence>
<reference evidence="15" key="1">
    <citation type="submission" date="2022-11" db="EMBL/GenBank/DDBJ databases">
        <authorList>
            <person name="Kamali M."/>
            <person name="Peak L."/>
            <person name="Go Y.Y."/>
            <person name="Balasuriya U.B.R."/>
            <person name="Carossino M."/>
        </authorList>
    </citation>
    <scope>NUCLEOTIDE SEQUENCE</scope>
    <source>
        <strain evidence="15">4524</strain>
    </source>
</reference>
<evidence type="ECO:0000313" key="15">
    <source>
        <dbReference type="EMBL" id="MDE8035719.1"/>
    </source>
</evidence>
<dbReference type="FunFam" id="1.10.287.130:FF:000035">
    <property type="entry name" value="Two-component sensor histidine kinase"/>
    <property type="match status" value="1"/>
</dbReference>
<evidence type="ECO:0000256" key="4">
    <source>
        <dbReference type="ARBA" id="ARBA00022553"/>
    </source>
</evidence>
<dbReference type="InterPro" id="IPR003594">
    <property type="entry name" value="HATPase_dom"/>
</dbReference>
<dbReference type="InterPro" id="IPR005467">
    <property type="entry name" value="His_kinase_dom"/>
</dbReference>
<keyword evidence="7" id="KW-0547">Nucleotide-binding</keyword>
<dbReference type="Gene3D" id="1.20.5.1040">
    <property type="entry name" value="Sensor protein qsec"/>
    <property type="match status" value="2"/>
</dbReference>
<dbReference type="SMART" id="SM00387">
    <property type="entry name" value="HATPase_c"/>
    <property type="match status" value="1"/>
</dbReference>
<dbReference type="GO" id="GO:0005524">
    <property type="term" value="F:ATP binding"/>
    <property type="evidence" value="ECO:0007669"/>
    <property type="project" value="UniProtKB-KW"/>
</dbReference>
<evidence type="ECO:0000256" key="10">
    <source>
        <dbReference type="ARBA" id="ARBA00022989"/>
    </source>
</evidence>
<dbReference type="SUPFAM" id="SSF47384">
    <property type="entry name" value="Homodimeric domain of signal transducing histidine kinase"/>
    <property type="match status" value="1"/>
</dbReference>
<dbReference type="EC" id="2.7.13.3" evidence="3"/>
<evidence type="ECO:0000256" key="12">
    <source>
        <dbReference type="ARBA" id="ARBA00023136"/>
    </source>
</evidence>
<dbReference type="PANTHER" id="PTHR45436:SF14">
    <property type="entry name" value="SENSOR PROTEIN QSEC"/>
    <property type="match status" value="1"/>
</dbReference>
<dbReference type="InterPro" id="IPR036890">
    <property type="entry name" value="HATPase_C_sf"/>
</dbReference>
<dbReference type="PROSITE" id="PS50109">
    <property type="entry name" value="HIS_KIN"/>
    <property type="match status" value="1"/>
</dbReference>
<comment type="catalytic activity">
    <reaction evidence="1">
        <text>ATP + protein L-histidine = ADP + protein N-phospho-L-histidine.</text>
        <dbReference type="EC" id="2.7.13.3"/>
    </reaction>
</comment>
<keyword evidence="5" id="KW-0808">Transferase</keyword>
<gene>
    <name evidence="15" type="ORF">OQ257_11190</name>
</gene>
<accession>A0A9X4G8U0</accession>
<dbReference type="PANTHER" id="PTHR45436">
    <property type="entry name" value="SENSOR HISTIDINE KINASE YKOH"/>
    <property type="match status" value="1"/>
</dbReference>
<evidence type="ECO:0000256" key="9">
    <source>
        <dbReference type="ARBA" id="ARBA00022840"/>
    </source>
</evidence>
<keyword evidence="11" id="KW-0902">Two-component regulatory system</keyword>
<evidence type="ECO:0000256" key="5">
    <source>
        <dbReference type="ARBA" id="ARBA00022679"/>
    </source>
</evidence>
<dbReference type="PRINTS" id="PR00344">
    <property type="entry name" value="BCTRLSENSOR"/>
</dbReference>
<dbReference type="SMART" id="SM00388">
    <property type="entry name" value="HisKA"/>
    <property type="match status" value="1"/>
</dbReference>
<evidence type="ECO:0000313" key="16">
    <source>
        <dbReference type="Proteomes" id="UP001142444"/>
    </source>
</evidence>
<evidence type="ECO:0000256" key="8">
    <source>
        <dbReference type="ARBA" id="ARBA00022777"/>
    </source>
</evidence>
<dbReference type="InterPro" id="IPR050428">
    <property type="entry name" value="TCS_sensor_his_kinase"/>
</dbReference>
<evidence type="ECO:0000256" key="7">
    <source>
        <dbReference type="ARBA" id="ARBA00022741"/>
    </source>
</evidence>
<dbReference type="InterPro" id="IPR003661">
    <property type="entry name" value="HisK_dim/P_dom"/>
</dbReference>
<dbReference type="InterPro" id="IPR004358">
    <property type="entry name" value="Sig_transdc_His_kin-like_C"/>
</dbReference>
<evidence type="ECO:0000256" key="13">
    <source>
        <dbReference type="SAM" id="Phobius"/>
    </source>
</evidence>